<evidence type="ECO:0000256" key="1">
    <source>
        <dbReference type="ARBA" id="ARBA00022500"/>
    </source>
</evidence>
<dbReference type="Pfam" id="PF13690">
    <property type="entry name" value="CheX"/>
    <property type="match status" value="1"/>
</dbReference>
<proteinExistence type="predicted"/>
<dbReference type="KEGG" id="lcre:Pla8534_32490"/>
<organism evidence="3 4">
    <name type="scientific">Lignipirellula cremea</name>
    <dbReference type="NCBI Taxonomy" id="2528010"/>
    <lineage>
        <taxon>Bacteria</taxon>
        <taxon>Pseudomonadati</taxon>
        <taxon>Planctomycetota</taxon>
        <taxon>Planctomycetia</taxon>
        <taxon>Pirellulales</taxon>
        <taxon>Pirellulaceae</taxon>
        <taxon>Lignipirellula</taxon>
    </lineage>
</organism>
<keyword evidence="3" id="KW-0378">Hydrolase</keyword>
<protein>
    <submittedName>
        <fullName evidence="3">CheY-P phosphatase CheX</fullName>
        <ecNumber evidence="3">3.-.-.-</ecNumber>
    </submittedName>
</protein>
<dbReference type="PANTHER" id="PTHR39452:SF1">
    <property type="entry name" value="CHEY-P PHOSPHATASE CHEX"/>
    <property type="match status" value="1"/>
</dbReference>
<dbReference type="GO" id="GO:0016787">
    <property type="term" value="F:hydrolase activity"/>
    <property type="evidence" value="ECO:0007669"/>
    <property type="project" value="UniProtKB-KW"/>
</dbReference>
<dbReference type="Proteomes" id="UP000317648">
    <property type="component" value="Chromosome"/>
</dbReference>
<gene>
    <name evidence="3" type="primary">cheX</name>
    <name evidence="3" type="ORF">Pla8534_32490</name>
</gene>
<dbReference type="OrthoDB" id="9790435at2"/>
<dbReference type="InterPro" id="IPR028051">
    <property type="entry name" value="CheX-like_dom"/>
</dbReference>
<dbReference type="GO" id="GO:0006935">
    <property type="term" value="P:chemotaxis"/>
    <property type="evidence" value="ECO:0007669"/>
    <property type="project" value="UniProtKB-KW"/>
</dbReference>
<evidence type="ECO:0000313" key="3">
    <source>
        <dbReference type="EMBL" id="QDU95434.1"/>
    </source>
</evidence>
<dbReference type="InterPro" id="IPR028976">
    <property type="entry name" value="CheC-like_sf"/>
</dbReference>
<dbReference type="InterPro" id="IPR038756">
    <property type="entry name" value="CheX-like"/>
</dbReference>
<reference evidence="3 4" key="1">
    <citation type="submission" date="2019-02" db="EMBL/GenBank/DDBJ databases">
        <title>Deep-cultivation of Planctomycetes and their phenomic and genomic characterization uncovers novel biology.</title>
        <authorList>
            <person name="Wiegand S."/>
            <person name="Jogler M."/>
            <person name="Boedeker C."/>
            <person name="Pinto D."/>
            <person name="Vollmers J."/>
            <person name="Rivas-Marin E."/>
            <person name="Kohn T."/>
            <person name="Peeters S.H."/>
            <person name="Heuer A."/>
            <person name="Rast P."/>
            <person name="Oberbeckmann S."/>
            <person name="Bunk B."/>
            <person name="Jeske O."/>
            <person name="Meyerdierks A."/>
            <person name="Storesund J.E."/>
            <person name="Kallscheuer N."/>
            <person name="Luecker S."/>
            <person name="Lage O.M."/>
            <person name="Pohl T."/>
            <person name="Merkel B.J."/>
            <person name="Hornburger P."/>
            <person name="Mueller R.-W."/>
            <person name="Bruemmer F."/>
            <person name="Labrenz M."/>
            <person name="Spormann A.M."/>
            <person name="Op den Camp H."/>
            <person name="Overmann J."/>
            <person name="Amann R."/>
            <person name="Jetten M.S.M."/>
            <person name="Mascher T."/>
            <person name="Medema M.H."/>
            <person name="Devos D.P."/>
            <person name="Kaster A.-K."/>
            <person name="Ovreas L."/>
            <person name="Rohde M."/>
            <person name="Galperin M.Y."/>
            <person name="Jogler C."/>
        </authorList>
    </citation>
    <scope>NUCLEOTIDE SEQUENCE [LARGE SCALE GENOMIC DNA]</scope>
    <source>
        <strain evidence="3 4">Pla85_3_4</strain>
    </source>
</reference>
<dbReference type="PANTHER" id="PTHR39452">
    <property type="entry name" value="CHEY-P PHOSPHATASE CHEX"/>
    <property type="match status" value="1"/>
</dbReference>
<evidence type="ECO:0000259" key="2">
    <source>
        <dbReference type="Pfam" id="PF13690"/>
    </source>
</evidence>
<dbReference type="EC" id="3.-.-.-" evidence="3"/>
<evidence type="ECO:0000313" key="4">
    <source>
        <dbReference type="Proteomes" id="UP000317648"/>
    </source>
</evidence>
<dbReference type="Gene3D" id="3.40.1550.10">
    <property type="entry name" value="CheC-like"/>
    <property type="match status" value="1"/>
</dbReference>
<name>A0A518DUC7_9BACT</name>
<dbReference type="CDD" id="cd17906">
    <property type="entry name" value="CheX"/>
    <property type="match status" value="1"/>
</dbReference>
<dbReference type="AlphaFoldDB" id="A0A518DUC7"/>
<feature type="domain" description="Chemotaxis phosphatase CheX-like" evidence="2">
    <location>
        <begin position="49"/>
        <end position="144"/>
    </location>
</feature>
<keyword evidence="4" id="KW-1185">Reference proteome</keyword>
<accession>A0A518DUC7</accession>
<keyword evidence="1" id="KW-0145">Chemotaxis</keyword>
<sequence length="165" mass="17629">MTTQYAPVDVEFINPFVVAATKVFNVMLGCELKRGPLFLKNNTQPDFEISGVIGLSGKASGTVVLSLQKEVALSLTEVLLEKRPEHLDADVVDAIGELTNMVAGNAKTRLEQFQISLGLPSVIIGKNHSVEFPRGIAPIGIPFQSRLGPVCLVVGLCEQAAFAPV</sequence>
<dbReference type="RefSeq" id="WP_145054174.1">
    <property type="nucleotide sequence ID" value="NZ_CP036433.1"/>
</dbReference>
<dbReference type="EMBL" id="CP036433">
    <property type="protein sequence ID" value="QDU95434.1"/>
    <property type="molecule type" value="Genomic_DNA"/>
</dbReference>
<dbReference type="SUPFAM" id="SSF103039">
    <property type="entry name" value="CheC-like"/>
    <property type="match status" value="1"/>
</dbReference>